<comment type="similarity">
    <text evidence="1">Belongs to the bacterial solute-binding protein 1 family. WtpA subfamily.</text>
</comment>
<accession>T1AEI8</accession>
<dbReference type="PANTHER" id="PTHR30632">
    <property type="entry name" value="MOLYBDATE-BINDING PERIPLASMIC PROTEIN"/>
    <property type="match status" value="1"/>
</dbReference>
<organism evidence="2">
    <name type="scientific">mine drainage metagenome</name>
    <dbReference type="NCBI Taxonomy" id="410659"/>
    <lineage>
        <taxon>unclassified sequences</taxon>
        <taxon>metagenomes</taxon>
        <taxon>ecological metagenomes</taxon>
    </lineage>
</organism>
<dbReference type="EMBL" id="AUZX01012399">
    <property type="protein sequence ID" value="EQD39414.1"/>
    <property type="molecule type" value="Genomic_DNA"/>
</dbReference>
<dbReference type="Gene3D" id="3.40.190.10">
    <property type="entry name" value="Periplasmic binding protein-like II"/>
    <property type="match status" value="1"/>
</dbReference>
<gene>
    <name evidence="2" type="ORF">B1A_16863</name>
</gene>
<dbReference type="SUPFAM" id="SSF53850">
    <property type="entry name" value="Periplasmic binding protein-like II"/>
    <property type="match status" value="1"/>
</dbReference>
<dbReference type="AlphaFoldDB" id="T1AEI8"/>
<dbReference type="GO" id="GO:0015689">
    <property type="term" value="P:molybdate ion transport"/>
    <property type="evidence" value="ECO:0007669"/>
    <property type="project" value="TreeGrafter"/>
</dbReference>
<feature type="non-terminal residue" evidence="2">
    <location>
        <position position="219"/>
    </location>
</feature>
<dbReference type="PANTHER" id="PTHR30632:SF16">
    <property type="entry name" value="MOLYBDATE_TUNGSTATE-BINDING PROTEIN WTPA"/>
    <property type="match status" value="1"/>
</dbReference>
<reference evidence="2" key="2">
    <citation type="journal article" date="2014" name="ISME J.">
        <title>Microbial stratification in low pH oxic and suboxic macroscopic growths along an acid mine drainage.</title>
        <authorList>
            <person name="Mendez-Garcia C."/>
            <person name="Mesa V."/>
            <person name="Sprenger R.R."/>
            <person name="Richter M."/>
            <person name="Diez M.S."/>
            <person name="Solano J."/>
            <person name="Bargiela R."/>
            <person name="Golyshina O.V."/>
            <person name="Manteca A."/>
            <person name="Ramos J.L."/>
            <person name="Gallego J.R."/>
            <person name="Llorente I."/>
            <person name="Martins Dos Santos V.A."/>
            <person name="Jensen O.N."/>
            <person name="Pelaez A.I."/>
            <person name="Sanchez J."/>
            <person name="Ferrer M."/>
        </authorList>
    </citation>
    <scope>NUCLEOTIDE SEQUENCE</scope>
</reference>
<comment type="caution">
    <text evidence="2">The sequence shown here is derived from an EMBL/GenBank/DDBJ whole genome shotgun (WGS) entry which is preliminary data.</text>
</comment>
<dbReference type="GO" id="GO:0030973">
    <property type="term" value="F:molybdate ion binding"/>
    <property type="evidence" value="ECO:0007669"/>
    <property type="project" value="TreeGrafter"/>
</dbReference>
<protein>
    <submittedName>
        <fullName evidence="2">Extracellular solute-binding protein</fullName>
    </submittedName>
</protein>
<evidence type="ECO:0000256" key="1">
    <source>
        <dbReference type="ARBA" id="ARBA00009438"/>
    </source>
</evidence>
<evidence type="ECO:0000313" key="2">
    <source>
        <dbReference type="EMBL" id="EQD39414.1"/>
    </source>
</evidence>
<reference evidence="2" key="1">
    <citation type="submission" date="2013-08" db="EMBL/GenBank/DDBJ databases">
        <authorList>
            <person name="Mendez C."/>
            <person name="Richter M."/>
            <person name="Ferrer M."/>
            <person name="Sanchez J."/>
        </authorList>
    </citation>
    <scope>NUCLEOTIDE SEQUENCE</scope>
</reference>
<name>T1AEI8_9ZZZZ</name>
<dbReference type="InterPro" id="IPR050682">
    <property type="entry name" value="ModA/WtpA"/>
</dbReference>
<sequence length="219" mass="22418">MVCPGLGRSLLGIRGLDALGRRGRHAGPGAPGLGAAFANETPGVQAPAAAQTFEGSIALLKSIGALEVHYDVAAVADYRLIPNLLEPHGAAWELVFASDPMVLVYNPSVAAFAGLNTTNWAARLQSPGVLLGVANASIDPLGYAQIFALELAESAGSGVANASSLYRHFYSGAPGSLATPDPATTRIAPEADAAALVESGTVSAFLIYRSYALSTHLSY</sequence>
<dbReference type="Pfam" id="PF13531">
    <property type="entry name" value="SBP_bac_11"/>
    <property type="match status" value="1"/>
</dbReference>
<proteinExistence type="inferred from homology"/>